<organism evidence="2 3">
    <name type="scientific">Plakobranchus ocellatus</name>
    <dbReference type="NCBI Taxonomy" id="259542"/>
    <lineage>
        <taxon>Eukaryota</taxon>
        <taxon>Metazoa</taxon>
        <taxon>Spiralia</taxon>
        <taxon>Lophotrochozoa</taxon>
        <taxon>Mollusca</taxon>
        <taxon>Gastropoda</taxon>
        <taxon>Heterobranchia</taxon>
        <taxon>Euthyneura</taxon>
        <taxon>Panpulmonata</taxon>
        <taxon>Sacoglossa</taxon>
        <taxon>Placobranchoidea</taxon>
        <taxon>Plakobranchidae</taxon>
        <taxon>Plakobranchus</taxon>
    </lineage>
</organism>
<reference evidence="2 3" key="1">
    <citation type="journal article" date="2021" name="Elife">
        <title>Chloroplast acquisition without the gene transfer in kleptoplastic sea slugs, Plakobranchus ocellatus.</title>
        <authorList>
            <person name="Maeda T."/>
            <person name="Takahashi S."/>
            <person name="Yoshida T."/>
            <person name="Shimamura S."/>
            <person name="Takaki Y."/>
            <person name="Nagai Y."/>
            <person name="Toyoda A."/>
            <person name="Suzuki Y."/>
            <person name="Arimoto A."/>
            <person name="Ishii H."/>
            <person name="Satoh N."/>
            <person name="Nishiyama T."/>
            <person name="Hasebe M."/>
            <person name="Maruyama T."/>
            <person name="Minagawa J."/>
            <person name="Obokata J."/>
            <person name="Shigenobu S."/>
        </authorList>
    </citation>
    <scope>NUCLEOTIDE SEQUENCE [LARGE SCALE GENOMIC DNA]</scope>
</reference>
<evidence type="ECO:0000313" key="3">
    <source>
        <dbReference type="Proteomes" id="UP000735302"/>
    </source>
</evidence>
<gene>
    <name evidence="2" type="ORF">PoB_002330500</name>
</gene>
<accession>A0AAV3ZM99</accession>
<dbReference type="EMBL" id="BLXT01002707">
    <property type="protein sequence ID" value="GFN96799.1"/>
    <property type="molecule type" value="Genomic_DNA"/>
</dbReference>
<name>A0AAV3ZM99_9GAST</name>
<evidence type="ECO:0000313" key="2">
    <source>
        <dbReference type="EMBL" id="GFN96799.1"/>
    </source>
</evidence>
<comment type="caution">
    <text evidence="2">The sequence shown here is derived from an EMBL/GenBank/DDBJ whole genome shotgun (WGS) entry which is preliminary data.</text>
</comment>
<protein>
    <submittedName>
        <fullName evidence="2">Uncharacterized protein</fullName>
    </submittedName>
</protein>
<feature type="region of interest" description="Disordered" evidence="1">
    <location>
        <begin position="43"/>
        <end position="62"/>
    </location>
</feature>
<sequence>MPFGALKPLYHSRFTDLRLNCQYHANKLRPLRLLNVCPQQSDLRLSGPPSGQGASGGARGELASHCATEASEVLERPLDRKRKRAWKRSEREREEKREVASESALRSGGTLLSRVQAPPPVPRPGGGPESLRSPCCGLAIYKNQPTKIKMWITQTHIFSFYRIVSGQMFTSSVHARSSCSIRNVLGGVHILALFS</sequence>
<feature type="compositionally biased region" description="Basic and acidic residues" evidence="1">
    <location>
        <begin position="87"/>
        <end position="100"/>
    </location>
</feature>
<keyword evidence="3" id="KW-1185">Reference proteome</keyword>
<feature type="region of interest" description="Disordered" evidence="1">
    <location>
        <begin position="80"/>
        <end position="129"/>
    </location>
</feature>
<dbReference type="AlphaFoldDB" id="A0AAV3ZM99"/>
<dbReference type="Proteomes" id="UP000735302">
    <property type="component" value="Unassembled WGS sequence"/>
</dbReference>
<proteinExistence type="predicted"/>
<evidence type="ECO:0000256" key="1">
    <source>
        <dbReference type="SAM" id="MobiDB-lite"/>
    </source>
</evidence>